<dbReference type="Proteomes" id="UP000191160">
    <property type="component" value="Unassembled WGS sequence"/>
</dbReference>
<dbReference type="AlphaFoldDB" id="A0A1T1H6I1"/>
<name>A0A1T1H6I1_9GAMM</name>
<reference evidence="1 2" key="1">
    <citation type="submission" date="2017-02" db="EMBL/GenBank/DDBJ databases">
        <title>Acinetobacter sp. ANC 4945, whole genome shotgun sequencing project.</title>
        <authorList>
            <person name="Radolfova-Krizova L."/>
            <person name="Al Atrouni A."/>
            <person name="Nemec A."/>
        </authorList>
    </citation>
    <scope>NUCLEOTIDE SEQUENCE [LARGE SCALE GENOMIC DNA]</scope>
    <source>
        <strain evidence="1 2">ANC 4945</strain>
    </source>
</reference>
<dbReference type="RefSeq" id="WP_078188902.1">
    <property type="nucleotide sequence ID" value="NZ_JAMCOZ010000010.1"/>
</dbReference>
<sequence>MSDALKNSNITRMQLYKQPQGTVGALIIGHDQTLEKTIELLGLAQQHQVSKIYVAGATAEIQQFLTSKVTAFQFYFAADYDSALDLIFANQ</sequence>
<evidence type="ECO:0000313" key="2">
    <source>
        <dbReference type="Proteomes" id="UP000191160"/>
    </source>
</evidence>
<comment type="caution">
    <text evidence="1">The sequence shown here is derived from an EMBL/GenBank/DDBJ whole genome shotgun (WGS) entry which is preliminary data.</text>
</comment>
<protein>
    <submittedName>
        <fullName evidence="1">Uncharacterized protein</fullName>
    </submittedName>
</protein>
<keyword evidence="2" id="KW-1185">Reference proteome</keyword>
<accession>A0A1T1H6I1</accession>
<organism evidence="1 2">
    <name type="scientific">Acinetobacter amyesii</name>
    <dbReference type="NCBI Taxonomy" id="2942470"/>
    <lineage>
        <taxon>Bacteria</taxon>
        <taxon>Pseudomonadati</taxon>
        <taxon>Pseudomonadota</taxon>
        <taxon>Gammaproteobacteria</taxon>
        <taxon>Moraxellales</taxon>
        <taxon>Moraxellaceae</taxon>
        <taxon>Acinetobacter</taxon>
    </lineage>
</organism>
<gene>
    <name evidence="1" type="ORF">B1202_02070</name>
</gene>
<proteinExistence type="predicted"/>
<dbReference type="EMBL" id="MVKX01000001">
    <property type="protein sequence ID" value="OOV85454.1"/>
    <property type="molecule type" value="Genomic_DNA"/>
</dbReference>
<evidence type="ECO:0000313" key="1">
    <source>
        <dbReference type="EMBL" id="OOV85454.1"/>
    </source>
</evidence>